<dbReference type="PIRSF" id="PIRSF026534">
    <property type="entry name" value="Endo_alpha-L-arabinosidase"/>
    <property type="match status" value="1"/>
</dbReference>
<evidence type="ECO:0000313" key="7">
    <source>
        <dbReference type="EMBL" id="QTM98042.1"/>
    </source>
</evidence>
<keyword evidence="8" id="KW-1185">Reference proteome</keyword>
<gene>
    <name evidence="7" type="ORF">ERJ70_01110</name>
</gene>
<feature type="signal peptide" evidence="6">
    <location>
        <begin position="1"/>
        <end position="20"/>
    </location>
</feature>
<protein>
    <recommendedName>
        <fullName evidence="5">Endo-alpha-(1-&gt;5)-L-arabinanase</fullName>
        <ecNumber evidence="5">3.2.1.99</ecNumber>
    </recommendedName>
</protein>
<dbReference type="PANTHER" id="PTHR43301">
    <property type="entry name" value="ARABINAN ENDO-1,5-ALPHA-L-ARABINOSIDASE"/>
    <property type="match status" value="1"/>
</dbReference>
<evidence type="ECO:0000256" key="4">
    <source>
        <dbReference type="ARBA" id="ARBA00023295"/>
    </source>
</evidence>
<evidence type="ECO:0000256" key="3">
    <source>
        <dbReference type="ARBA" id="ARBA00022801"/>
    </source>
</evidence>
<dbReference type="Pfam" id="PF04616">
    <property type="entry name" value="Glyco_hydro_43"/>
    <property type="match status" value="1"/>
</dbReference>
<keyword evidence="3 5" id="KW-0378">Hydrolase</keyword>
<evidence type="ECO:0000313" key="8">
    <source>
        <dbReference type="Proteomes" id="UP000665043"/>
    </source>
</evidence>
<evidence type="ECO:0000256" key="6">
    <source>
        <dbReference type="SAM" id="SignalP"/>
    </source>
</evidence>
<accession>A0ABX7VML0</accession>
<dbReference type="EMBL" id="CP046956">
    <property type="protein sequence ID" value="QTM98042.1"/>
    <property type="molecule type" value="Genomic_DNA"/>
</dbReference>
<dbReference type="EC" id="3.2.1.99" evidence="5"/>
<dbReference type="CDD" id="cd08998">
    <property type="entry name" value="GH43_Arb43a-like"/>
    <property type="match status" value="1"/>
</dbReference>
<dbReference type="Proteomes" id="UP000665043">
    <property type="component" value="Chromosome"/>
</dbReference>
<dbReference type="PANTHER" id="PTHR43301:SF3">
    <property type="entry name" value="ARABINAN ENDO-1,5-ALPHA-L-ARABINOSIDASE A-RELATED"/>
    <property type="match status" value="1"/>
</dbReference>
<dbReference type="RefSeq" id="WP_209366568.1">
    <property type="nucleotide sequence ID" value="NZ_CP046956.1"/>
</dbReference>
<comment type="pathway">
    <text evidence="1 5">Glycan metabolism; L-arabinan degradation.</text>
</comment>
<comment type="similarity">
    <text evidence="2 5">Belongs to the glycosyl hydrolase 43 family.</text>
</comment>
<dbReference type="InterPro" id="IPR006710">
    <property type="entry name" value="Glyco_hydro_43"/>
</dbReference>
<evidence type="ECO:0000256" key="1">
    <source>
        <dbReference type="ARBA" id="ARBA00004834"/>
    </source>
</evidence>
<dbReference type="InterPro" id="IPR016840">
    <property type="entry name" value="Glyco_hydro_43_endo_a_Ara-ase"/>
</dbReference>
<dbReference type="SUPFAM" id="SSF75005">
    <property type="entry name" value="Arabinanase/levansucrase/invertase"/>
    <property type="match status" value="1"/>
</dbReference>
<feature type="chain" id="PRO_5045541148" description="Endo-alpha-(1-&gt;5)-L-arabinanase" evidence="6">
    <location>
        <begin position="21"/>
        <end position="356"/>
    </location>
</feature>
<comment type="catalytic activity">
    <reaction evidence="5">
        <text>Endohydrolysis of (1-&gt;5)-alpha-arabinofuranosidic linkages in (1-&gt;5)-arabinans.</text>
        <dbReference type="EC" id="3.2.1.99"/>
    </reaction>
</comment>
<reference evidence="7 8" key="1">
    <citation type="submission" date="2019-12" db="EMBL/GenBank/DDBJ databases">
        <title>The whole genome sequencing of a strain isolated from a Mars analog, Dalangtan Playa.</title>
        <authorList>
            <person name="Huang T."/>
        </authorList>
    </citation>
    <scope>NUCLEOTIDE SEQUENCE [LARGE SCALE GENOMIC DNA]</scope>
    <source>
        <strain evidence="7 8">DP4-553-S</strain>
    </source>
</reference>
<organism evidence="7 8">
    <name type="scientific">Sediminibacillus dalangtanensis</name>
    <dbReference type="NCBI Taxonomy" id="2729421"/>
    <lineage>
        <taxon>Bacteria</taxon>
        <taxon>Bacillati</taxon>
        <taxon>Bacillota</taxon>
        <taxon>Bacilli</taxon>
        <taxon>Bacillales</taxon>
        <taxon>Bacillaceae</taxon>
        <taxon>Sediminibacillus</taxon>
    </lineage>
</organism>
<dbReference type="InterPro" id="IPR050727">
    <property type="entry name" value="GH43_arabinanases"/>
</dbReference>
<sequence length="356" mass="38880">MVKKRIVLFMMALFVLAAFSYGVEDQSDGQVVVANGKPPVGKVPMSGDIGDYVEGVVDDPVHDPALFKDNGTYYVASTGIARTPDDPGGIYLRKSNGTIGGPWEAIGEVPAPDWVQSYGVSHLWAPDVVKKGNTFYLYYAVSTFGTNRSAIGVATTRTPEDPESWIDKGPVLTSTPGQEQYNAIDPMVFHDNGKWWLVFGSHFSGIHLQELQNMTTPTGPVYTLASRASTTEHNAIEAPTIFKKGDYYYLVTSWDRCCAGLSSTYKIAVGRSESITGPYVDQNGVPLIEGGGEVILGNLDNQIGPGGQDFLKDRGIDYMVHHYYDGNAGGIIRMQIWGVSWRDGWPYLEKKPSKSS</sequence>
<evidence type="ECO:0000256" key="5">
    <source>
        <dbReference type="PIRNR" id="PIRNR026534"/>
    </source>
</evidence>
<keyword evidence="4 5" id="KW-0326">Glycosidase</keyword>
<dbReference type="Gene3D" id="2.115.10.20">
    <property type="entry name" value="Glycosyl hydrolase domain, family 43"/>
    <property type="match status" value="1"/>
</dbReference>
<name>A0ABX7VML0_9BACI</name>
<dbReference type="InterPro" id="IPR023296">
    <property type="entry name" value="Glyco_hydro_beta-prop_sf"/>
</dbReference>
<keyword evidence="6" id="KW-0732">Signal</keyword>
<evidence type="ECO:0000256" key="2">
    <source>
        <dbReference type="ARBA" id="ARBA00009865"/>
    </source>
</evidence>
<proteinExistence type="inferred from homology"/>